<dbReference type="OrthoDB" id="72726at2759"/>
<organism evidence="2 3">
    <name type="scientific">Cryphonectria parasitica (strain ATCC 38755 / EP155)</name>
    <dbReference type="NCBI Taxonomy" id="660469"/>
    <lineage>
        <taxon>Eukaryota</taxon>
        <taxon>Fungi</taxon>
        <taxon>Dikarya</taxon>
        <taxon>Ascomycota</taxon>
        <taxon>Pezizomycotina</taxon>
        <taxon>Sordariomycetes</taxon>
        <taxon>Sordariomycetidae</taxon>
        <taxon>Diaporthales</taxon>
        <taxon>Cryphonectriaceae</taxon>
        <taxon>Cryphonectria-Endothia species complex</taxon>
        <taxon>Cryphonectria</taxon>
    </lineage>
</organism>
<reference evidence="2" key="1">
    <citation type="journal article" date="2020" name="Phytopathology">
        <title>Genome sequence of the chestnut blight fungus Cryphonectria parasitica EP155: A fundamental resource for an archetypical invasive plant pathogen.</title>
        <authorList>
            <person name="Crouch J.A."/>
            <person name="Dawe A."/>
            <person name="Aerts A."/>
            <person name="Barry K."/>
            <person name="Churchill A.C.L."/>
            <person name="Grimwood J."/>
            <person name="Hillman B."/>
            <person name="Milgroom M.G."/>
            <person name="Pangilinan J."/>
            <person name="Smith M."/>
            <person name="Salamov A."/>
            <person name="Schmutz J."/>
            <person name="Yadav J."/>
            <person name="Grigoriev I.V."/>
            <person name="Nuss D."/>
        </authorList>
    </citation>
    <scope>NUCLEOTIDE SEQUENCE</scope>
    <source>
        <strain evidence="2">EP155</strain>
    </source>
</reference>
<accession>A0A9P4XWE5</accession>
<sequence>MASIADQHNIGRVDKSDVSAPDRHQRSHSRSPRKPTPSAAIEIYPQRQCPFFSQLPQEVREMVFRHLFSMTRISLGVRDLPVQGDRVRIKSDPNALALPRTCRRAHDEIGQTWVRHV</sequence>
<proteinExistence type="predicted"/>
<keyword evidence="3" id="KW-1185">Reference proteome</keyword>
<comment type="caution">
    <text evidence="2">The sequence shown here is derived from an EMBL/GenBank/DDBJ whole genome shotgun (WGS) entry which is preliminary data.</text>
</comment>
<feature type="compositionally biased region" description="Basic and acidic residues" evidence="1">
    <location>
        <begin position="9"/>
        <end position="24"/>
    </location>
</feature>
<dbReference type="GeneID" id="63840826"/>
<feature type="region of interest" description="Disordered" evidence="1">
    <location>
        <begin position="1"/>
        <end position="40"/>
    </location>
</feature>
<evidence type="ECO:0000313" key="3">
    <source>
        <dbReference type="Proteomes" id="UP000803844"/>
    </source>
</evidence>
<evidence type="ECO:0000313" key="2">
    <source>
        <dbReference type="EMBL" id="KAF3762547.1"/>
    </source>
</evidence>
<feature type="non-terminal residue" evidence="2">
    <location>
        <position position="117"/>
    </location>
</feature>
<dbReference type="RefSeq" id="XP_040773526.1">
    <property type="nucleotide sequence ID" value="XM_040923697.1"/>
</dbReference>
<dbReference type="Proteomes" id="UP000803844">
    <property type="component" value="Unassembled WGS sequence"/>
</dbReference>
<name>A0A9P4XWE5_CRYP1</name>
<dbReference type="AlphaFoldDB" id="A0A9P4XWE5"/>
<gene>
    <name evidence="2" type="ORF">M406DRAFT_357506</name>
</gene>
<dbReference type="EMBL" id="MU032350">
    <property type="protein sequence ID" value="KAF3762547.1"/>
    <property type="molecule type" value="Genomic_DNA"/>
</dbReference>
<evidence type="ECO:0000256" key="1">
    <source>
        <dbReference type="SAM" id="MobiDB-lite"/>
    </source>
</evidence>
<protein>
    <submittedName>
        <fullName evidence="2">Uncharacterized protein</fullName>
    </submittedName>
</protein>